<evidence type="ECO:0000313" key="1">
    <source>
        <dbReference type="EMBL" id="GAA4766877.1"/>
    </source>
</evidence>
<sequence>MKAMKKDNLSIKLKTAISILEEKQKAEFRVLKTECETVINDFKPLNMMGQISRVITSEPNIKNGILNSLISLGVGYVSQKFIPKKVNSFLNKIVHFASNLKLA</sequence>
<proteinExistence type="predicted"/>
<evidence type="ECO:0000313" key="2">
    <source>
        <dbReference type="Proteomes" id="UP001500141"/>
    </source>
</evidence>
<dbReference type="Proteomes" id="UP001500141">
    <property type="component" value="Unassembled WGS sequence"/>
</dbReference>
<keyword evidence="2" id="KW-1185">Reference proteome</keyword>
<protein>
    <submittedName>
        <fullName evidence="1">Uncharacterized protein</fullName>
    </submittedName>
</protein>
<reference evidence="2" key="1">
    <citation type="journal article" date="2019" name="Int. J. Syst. Evol. Microbiol.">
        <title>The Global Catalogue of Microorganisms (GCM) 10K type strain sequencing project: providing services to taxonomists for standard genome sequencing and annotation.</title>
        <authorList>
            <consortium name="The Broad Institute Genomics Platform"/>
            <consortium name="The Broad Institute Genome Sequencing Center for Infectious Disease"/>
            <person name="Wu L."/>
            <person name="Ma J."/>
        </authorList>
    </citation>
    <scope>NUCLEOTIDE SEQUENCE [LARGE SCALE GENOMIC DNA]</scope>
    <source>
        <strain evidence="2">JCM 18198</strain>
    </source>
</reference>
<organism evidence="1 2">
    <name type="scientific">Flavobacterium hankyongi</name>
    <dbReference type="NCBI Taxonomy" id="1176532"/>
    <lineage>
        <taxon>Bacteria</taxon>
        <taxon>Pseudomonadati</taxon>
        <taxon>Bacteroidota</taxon>
        <taxon>Flavobacteriia</taxon>
        <taxon>Flavobacteriales</taxon>
        <taxon>Flavobacteriaceae</taxon>
        <taxon>Flavobacterium</taxon>
    </lineage>
</organism>
<name>A0ABP8ZW00_9FLAO</name>
<gene>
    <name evidence="1" type="ORF">GCM10023230_15750</name>
</gene>
<comment type="caution">
    <text evidence="1">The sequence shown here is derived from an EMBL/GenBank/DDBJ whole genome shotgun (WGS) entry which is preliminary data.</text>
</comment>
<accession>A0ABP8ZW00</accession>
<dbReference type="EMBL" id="BAABIP010000014">
    <property type="protein sequence ID" value="GAA4766877.1"/>
    <property type="molecule type" value="Genomic_DNA"/>
</dbReference>